<evidence type="ECO:0000256" key="1">
    <source>
        <dbReference type="SAM" id="SignalP"/>
    </source>
</evidence>
<evidence type="ECO:0000313" key="3">
    <source>
        <dbReference type="Proteomes" id="UP000642809"/>
    </source>
</evidence>
<accession>A0A8J3G435</accession>
<dbReference type="AlphaFoldDB" id="A0A8J3G435"/>
<feature type="signal peptide" evidence="1">
    <location>
        <begin position="1"/>
        <end position="19"/>
    </location>
</feature>
<organism evidence="2 3">
    <name type="scientific">Mongoliitalea lutea</name>
    <dbReference type="NCBI Taxonomy" id="849756"/>
    <lineage>
        <taxon>Bacteria</taxon>
        <taxon>Pseudomonadati</taxon>
        <taxon>Bacteroidota</taxon>
        <taxon>Cytophagia</taxon>
        <taxon>Cytophagales</taxon>
        <taxon>Cyclobacteriaceae</taxon>
        <taxon>Mongoliitalea</taxon>
    </lineage>
</organism>
<sequence>MKKTALILAMITLCNIAFAQKLKDKLNEAKDKVINNSGSSKGLDEATFFAFPTDPQPVVAQRFFENNKNLVWLSSTWKKKGFDDYQAFGSGPDKYSIFADLLANVPSGELTKFTLPDKVERGKTRDYTPNHPSSSYFYAYAFMSDQYSDGSYLVQANTSKVMFFDNFAIYFDNFSRNPDKFEVAECFILVDKSNEHFFTEKGLEYKDAIKKVNVTATNYFKQMSSGVQAATEAAEAERYEKFGLKNKEVVGLTIEAYSSNKNTQGSIFDFKVKAKLKDGNTIDVEYLSDLDITAQGLVPSVLGKGYTVDSKNFIKDDMIKLKVGSKFHNGVSANYEVPVNYKDATFSASFNGVWRGNASPHGGSVKVEVKSVKDANTGMELYAYKIRANGEDYAAVKLPKSTILAIYARGANARENDKYSGNGGILGFVKDPSASDCKITYGIDPGSASAYIRKGNEGVYTETVQKLSW</sequence>
<evidence type="ECO:0000313" key="2">
    <source>
        <dbReference type="EMBL" id="GHB28032.1"/>
    </source>
</evidence>
<comment type="caution">
    <text evidence="2">The sequence shown here is derived from an EMBL/GenBank/DDBJ whole genome shotgun (WGS) entry which is preliminary data.</text>
</comment>
<proteinExistence type="predicted"/>
<reference evidence="2" key="1">
    <citation type="journal article" date="2014" name="Int. J. Syst. Evol. Microbiol.">
        <title>Complete genome sequence of Corynebacterium casei LMG S-19264T (=DSM 44701T), isolated from a smear-ripened cheese.</title>
        <authorList>
            <consortium name="US DOE Joint Genome Institute (JGI-PGF)"/>
            <person name="Walter F."/>
            <person name="Albersmeier A."/>
            <person name="Kalinowski J."/>
            <person name="Ruckert C."/>
        </authorList>
    </citation>
    <scope>NUCLEOTIDE SEQUENCE</scope>
    <source>
        <strain evidence="2">KCTC 23224</strain>
    </source>
</reference>
<dbReference type="Proteomes" id="UP000642809">
    <property type="component" value="Unassembled WGS sequence"/>
</dbReference>
<dbReference type="RefSeq" id="WP_189578949.1">
    <property type="nucleotide sequence ID" value="NZ_BMYF01000003.1"/>
</dbReference>
<keyword evidence="1" id="KW-0732">Signal</keyword>
<gene>
    <name evidence="2" type="ORF">GCM10008106_05730</name>
</gene>
<feature type="chain" id="PRO_5035244961" evidence="1">
    <location>
        <begin position="20"/>
        <end position="469"/>
    </location>
</feature>
<protein>
    <submittedName>
        <fullName evidence="2">Uncharacterized protein</fullName>
    </submittedName>
</protein>
<reference evidence="2" key="2">
    <citation type="submission" date="2020-09" db="EMBL/GenBank/DDBJ databases">
        <authorList>
            <person name="Sun Q."/>
            <person name="Kim S."/>
        </authorList>
    </citation>
    <scope>NUCLEOTIDE SEQUENCE</scope>
    <source>
        <strain evidence="2">KCTC 23224</strain>
    </source>
</reference>
<name>A0A8J3G435_9BACT</name>
<dbReference type="EMBL" id="BMYF01000003">
    <property type="protein sequence ID" value="GHB28032.1"/>
    <property type="molecule type" value="Genomic_DNA"/>
</dbReference>
<keyword evidence="3" id="KW-1185">Reference proteome</keyword>